<keyword evidence="4 7" id="KW-0521">NADP</keyword>
<dbReference type="GO" id="GO:0050661">
    <property type="term" value="F:NADP binding"/>
    <property type="evidence" value="ECO:0007669"/>
    <property type="project" value="InterPro"/>
</dbReference>
<dbReference type="GO" id="GO:0004350">
    <property type="term" value="F:glutamate-5-semialdehyde dehydrogenase activity"/>
    <property type="evidence" value="ECO:0007669"/>
    <property type="project" value="UniProtKB-UniRule"/>
</dbReference>
<name>A0A7T5VFN7_9BACT</name>
<dbReference type="SUPFAM" id="SSF53720">
    <property type="entry name" value="ALDH-like"/>
    <property type="match status" value="1"/>
</dbReference>
<dbReference type="CDD" id="cd07079">
    <property type="entry name" value="ALDH_F18-19_ProA-GPR"/>
    <property type="match status" value="1"/>
</dbReference>
<keyword evidence="7" id="KW-0963">Cytoplasm</keyword>
<comment type="catalytic activity">
    <reaction evidence="6 7">
        <text>L-glutamate 5-semialdehyde + phosphate + NADP(+) = L-glutamyl 5-phosphate + NADPH + H(+)</text>
        <dbReference type="Rhea" id="RHEA:19541"/>
        <dbReference type="ChEBI" id="CHEBI:15378"/>
        <dbReference type="ChEBI" id="CHEBI:43474"/>
        <dbReference type="ChEBI" id="CHEBI:57783"/>
        <dbReference type="ChEBI" id="CHEBI:58066"/>
        <dbReference type="ChEBI" id="CHEBI:58274"/>
        <dbReference type="ChEBI" id="CHEBI:58349"/>
        <dbReference type="EC" id="1.2.1.41"/>
    </reaction>
</comment>
<evidence type="ECO:0000256" key="7">
    <source>
        <dbReference type="HAMAP-Rule" id="MF_00412"/>
    </source>
</evidence>
<dbReference type="HAMAP" id="MF_00412">
    <property type="entry name" value="ProA"/>
    <property type="match status" value="1"/>
</dbReference>
<dbReference type="AlphaFoldDB" id="A0A7T5VFN7"/>
<dbReference type="InterPro" id="IPR016161">
    <property type="entry name" value="Ald_DH/histidinol_DH"/>
</dbReference>
<evidence type="ECO:0000256" key="4">
    <source>
        <dbReference type="ARBA" id="ARBA00022857"/>
    </source>
</evidence>
<proteinExistence type="inferred from homology"/>
<dbReference type="PIRSF" id="PIRSF000151">
    <property type="entry name" value="GPR"/>
    <property type="match status" value="1"/>
</dbReference>
<evidence type="ECO:0000256" key="1">
    <source>
        <dbReference type="ARBA" id="ARBA00004985"/>
    </source>
</evidence>
<reference evidence="9 10" key="1">
    <citation type="submission" date="2020-05" db="EMBL/GenBank/DDBJ databases">
        <title>Complete genome of Desulfobulbus oligotrophicus.</title>
        <authorList>
            <person name="Podar M."/>
        </authorList>
    </citation>
    <scope>NUCLEOTIDE SEQUENCE [LARGE SCALE GENOMIC DNA]</scope>
    <source>
        <strain evidence="9 10">Prop6</strain>
    </source>
</reference>
<dbReference type="InterPro" id="IPR015590">
    <property type="entry name" value="Aldehyde_DH_dom"/>
</dbReference>
<evidence type="ECO:0000313" key="9">
    <source>
        <dbReference type="EMBL" id="QQG67060.1"/>
    </source>
</evidence>
<dbReference type="InterPro" id="IPR012134">
    <property type="entry name" value="Glu-5-SA_DH"/>
</dbReference>
<comment type="pathway">
    <text evidence="1 7">Amino-acid biosynthesis; L-proline biosynthesis; L-glutamate 5-semialdehyde from L-glutamate: step 2/2.</text>
</comment>
<comment type="subcellular location">
    <subcellularLocation>
        <location evidence="7">Cytoplasm</location>
    </subcellularLocation>
</comment>
<evidence type="ECO:0000256" key="3">
    <source>
        <dbReference type="ARBA" id="ARBA00022650"/>
    </source>
</evidence>
<dbReference type="Gene3D" id="3.40.605.10">
    <property type="entry name" value="Aldehyde Dehydrogenase, Chain A, domain 1"/>
    <property type="match status" value="1"/>
</dbReference>
<dbReference type="NCBIfam" id="TIGR00407">
    <property type="entry name" value="proA"/>
    <property type="match status" value="1"/>
</dbReference>
<dbReference type="GO" id="GO:0005737">
    <property type="term" value="C:cytoplasm"/>
    <property type="evidence" value="ECO:0007669"/>
    <property type="project" value="UniProtKB-SubCell"/>
</dbReference>
<feature type="domain" description="Aldehyde dehydrogenase" evidence="8">
    <location>
        <begin position="7"/>
        <end position="288"/>
    </location>
</feature>
<dbReference type="Proteomes" id="UP000596092">
    <property type="component" value="Chromosome"/>
</dbReference>
<evidence type="ECO:0000256" key="5">
    <source>
        <dbReference type="ARBA" id="ARBA00023002"/>
    </source>
</evidence>
<dbReference type="UniPathway" id="UPA00098">
    <property type="reaction ID" value="UER00360"/>
</dbReference>
<gene>
    <name evidence="7" type="primary">proA</name>
    <name evidence="9" type="ORF">HP555_13430</name>
</gene>
<evidence type="ECO:0000259" key="8">
    <source>
        <dbReference type="Pfam" id="PF00171"/>
    </source>
</evidence>
<dbReference type="FunFam" id="3.40.309.10:FF:000006">
    <property type="entry name" value="Gamma-glutamyl phosphate reductase"/>
    <property type="match status" value="1"/>
</dbReference>
<dbReference type="NCBIfam" id="NF001221">
    <property type="entry name" value="PRK00197.1"/>
    <property type="match status" value="1"/>
</dbReference>
<keyword evidence="3 7" id="KW-0641">Proline biosynthesis</keyword>
<dbReference type="PANTHER" id="PTHR11063:SF8">
    <property type="entry name" value="DELTA-1-PYRROLINE-5-CARBOXYLATE SYNTHASE"/>
    <property type="match status" value="1"/>
</dbReference>
<dbReference type="GO" id="GO:0055129">
    <property type="term" value="P:L-proline biosynthetic process"/>
    <property type="evidence" value="ECO:0007669"/>
    <property type="project" value="UniProtKB-UniRule"/>
</dbReference>
<evidence type="ECO:0000256" key="6">
    <source>
        <dbReference type="ARBA" id="ARBA00049024"/>
    </source>
</evidence>
<dbReference type="InterPro" id="IPR000965">
    <property type="entry name" value="GPR_dom"/>
</dbReference>
<dbReference type="EMBL" id="CP054140">
    <property type="protein sequence ID" value="QQG67060.1"/>
    <property type="molecule type" value="Genomic_DNA"/>
</dbReference>
<dbReference type="InterPro" id="IPR020593">
    <property type="entry name" value="G-glutamylP_reductase_CS"/>
</dbReference>
<dbReference type="InterPro" id="IPR016162">
    <property type="entry name" value="Ald_DH_N"/>
</dbReference>
<evidence type="ECO:0000256" key="2">
    <source>
        <dbReference type="ARBA" id="ARBA00022605"/>
    </source>
</evidence>
<dbReference type="PROSITE" id="PS01223">
    <property type="entry name" value="PROA"/>
    <property type="match status" value="1"/>
</dbReference>
<accession>A0A7T5VFN7</accession>
<dbReference type="EC" id="1.2.1.41" evidence="7"/>
<protein>
    <recommendedName>
        <fullName evidence="7">Gamma-glutamyl phosphate reductase</fullName>
        <shortName evidence="7">GPR</shortName>
        <ecNumber evidence="7">1.2.1.41</ecNumber>
    </recommendedName>
    <alternativeName>
        <fullName evidence="7">Glutamate-5-semialdehyde dehydrogenase</fullName>
    </alternativeName>
    <alternativeName>
        <fullName evidence="7">Glutamyl-gamma-semialdehyde dehydrogenase</fullName>
        <shortName evidence="7">GSA dehydrogenase</shortName>
    </alternativeName>
</protein>
<dbReference type="Gene3D" id="3.40.309.10">
    <property type="entry name" value="Aldehyde Dehydrogenase, Chain A, domain 2"/>
    <property type="match status" value="1"/>
</dbReference>
<sequence length="422" mass="46055">MEGAQIAKSVLEMVQEARSASRIIAAMPTMQKNSILGDIAEALLRQQAFILAENSKDMEAGKKKGLSTAMLDRLQITEKGIGDMVQGLREVAALEDPVGEISEMRRRPSGITVGRMRVPLGVILMIYESRPNVTIDSAALCLKAGNAVILRGGSEAIYSNLALAKVLQEVLIRHSVTPTVVQVLPFTDREAVDILLQQEESIDLVIPRGGEGLIRAVTEKSRIPVLKHYKGVCHCFVDADADQDMAVSIILNAKVQRPGVCNALEGLLVHREIAEKFLPKVSQALKKENVRLLGCRSSCLICEEMIQPAAETDWGTEFLDLAMVVKVVHGLDEAMDYIARYGSRHTETILTRSYAHGQRFLQEVDASAVMVNASTRFNDGGQFGLGAEIGISTTKLHAYGPMGLKELTTQKFIVYGSGEIRT</sequence>
<dbReference type="PANTHER" id="PTHR11063">
    <property type="entry name" value="GLUTAMATE SEMIALDEHYDE DEHYDROGENASE"/>
    <property type="match status" value="1"/>
</dbReference>
<dbReference type="Pfam" id="PF00171">
    <property type="entry name" value="Aldedh"/>
    <property type="match status" value="1"/>
</dbReference>
<dbReference type="InterPro" id="IPR016163">
    <property type="entry name" value="Ald_DH_C"/>
</dbReference>
<keyword evidence="10" id="KW-1185">Reference proteome</keyword>
<keyword evidence="5 7" id="KW-0560">Oxidoreductase</keyword>
<keyword evidence="2 7" id="KW-0028">Amino-acid biosynthesis</keyword>
<dbReference type="KEGG" id="dog:HP555_13430"/>
<evidence type="ECO:0000313" key="10">
    <source>
        <dbReference type="Proteomes" id="UP000596092"/>
    </source>
</evidence>
<comment type="function">
    <text evidence="7">Catalyzes the NADPH-dependent reduction of L-glutamate 5-phosphate into L-glutamate 5-semialdehyde and phosphate. The product spontaneously undergoes cyclization to form 1-pyrroline-5-carboxylate.</text>
</comment>
<organism evidence="9 10">
    <name type="scientific">Desulfobulbus oligotrophicus</name>
    <dbReference type="NCBI Taxonomy" id="1909699"/>
    <lineage>
        <taxon>Bacteria</taxon>
        <taxon>Pseudomonadati</taxon>
        <taxon>Thermodesulfobacteriota</taxon>
        <taxon>Desulfobulbia</taxon>
        <taxon>Desulfobulbales</taxon>
        <taxon>Desulfobulbaceae</taxon>
        <taxon>Desulfobulbus</taxon>
    </lineage>
</organism>
<comment type="similarity">
    <text evidence="7">Belongs to the gamma-glutamyl phosphate reductase family.</text>
</comment>